<evidence type="ECO:0000313" key="3">
    <source>
        <dbReference type="Proteomes" id="UP000799770"/>
    </source>
</evidence>
<feature type="signal peptide" evidence="1">
    <location>
        <begin position="1"/>
        <end position="19"/>
    </location>
</feature>
<protein>
    <submittedName>
        <fullName evidence="2">Uncharacterized protein</fullName>
    </submittedName>
</protein>
<proteinExistence type="predicted"/>
<keyword evidence="1" id="KW-0732">Signal</keyword>
<accession>A0A6A5YFY9</accession>
<reference evidence="2" key="1">
    <citation type="journal article" date="2020" name="Stud. Mycol.">
        <title>101 Dothideomycetes genomes: a test case for predicting lifestyles and emergence of pathogens.</title>
        <authorList>
            <person name="Haridas S."/>
            <person name="Albert R."/>
            <person name="Binder M."/>
            <person name="Bloem J."/>
            <person name="Labutti K."/>
            <person name="Salamov A."/>
            <person name="Andreopoulos B."/>
            <person name="Baker S."/>
            <person name="Barry K."/>
            <person name="Bills G."/>
            <person name="Bluhm B."/>
            <person name="Cannon C."/>
            <person name="Castanera R."/>
            <person name="Culley D."/>
            <person name="Daum C."/>
            <person name="Ezra D."/>
            <person name="Gonzalez J."/>
            <person name="Henrissat B."/>
            <person name="Kuo A."/>
            <person name="Liang C."/>
            <person name="Lipzen A."/>
            <person name="Lutzoni F."/>
            <person name="Magnuson J."/>
            <person name="Mondo S."/>
            <person name="Nolan M."/>
            <person name="Ohm R."/>
            <person name="Pangilinan J."/>
            <person name="Park H.-J."/>
            <person name="Ramirez L."/>
            <person name="Alfaro M."/>
            <person name="Sun H."/>
            <person name="Tritt A."/>
            <person name="Yoshinaga Y."/>
            <person name="Zwiers L.-H."/>
            <person name="Turgeon B."/>
            <person name="Goodwin S."/>
            <person name="Spatafora J."/>
            <person name="Crous P."/>
            <person name="Grigoriev I."/>
        </authorList>
    </citation>
    <scope>NUCLEOTIDE SEQUENCE</scope>
    <source>
        <strain evidence="2">CBS 627.86</strain>
    </source>
</reference>
<keyword evidence="3" id="KW-1185">Reference proteome</keyword>
<gene>
    <name evidence="2" type="ORF">BDV96DRAFT_654896</name>
</gene>
<dbReference type="EMBL" id="ML977365">
    <property type="protein sequence ID" value="KAF2106182.1"/>
    <property type="molecule type" value="Genomic_DNA"/>
</dbReference>
<dbReference type="Proteomes" id="UP000799770">
    <property type="component" value="Unassembled WGS sequence"/>
</dbReference>
<feature type="chain" id="PRO_5025605749" evidence="1">
    <location>
        <begin position="20"/>
        <end position="89"/>
    </location>
</feature>
<name>A0A6A5YFY9_9PLEO</name>
<organism evidence="2 3">
    <name type="scientific">Lophiotrema nucula</name>
    <dbReference type="NCBI Taxonomy" id="690887"/>
    <lineage>
        <taxon>Eukaryota</taxon>
        <taxon>Fungi</taxon>
        <taxon>Dikarya</taxon>
        <taxon>Ascomycota</taxon>
        <taxon>Pezizomycotina</taxon>
        <taxon>Dothideomycetes</taxon>
        <taxon>Pleosporomycetidae</taxon>
        <taxon>Pleosporales</taxon>
        <taxon>Lophiotremataceae</taxon>
        <taxon>Lophiotrema</taxon>
    </lineage>
</organism>
<dbReference type="AlphaFoldDB" id="A0A6A5YFY9"/>
<evidence type="ECO:0000256" key="1">
    <source>
        <dbReference type="SAM" id="SignalP"/>
    </source>
</evidence>
<evidence type="ECO:0000313" key="2">
    <source>
        <dbReference type="EMBL" id="KAF2106182.1"/>
    </source>
</evidence>
<sequence>MQPTPLLSIFIALVVAASATPIGSGPEDRADYNNATMAANVTCAYFCGSTRSSCRCEYNPIDSCCMYNKGCKPAKDCPCTPDNSLRGNC</sequence>